<dbReference type="InterPro" id="IPR013783">
    <property type="entry name" value="Ig-like_fold"/>
</dbReference>
<protein>
    <recommendedName>
        <fullName evidence="1">IPT/TIG domain-containing protein</fullName>
    </recommendedName>
</protein>
<feature type="domain" description="IPT/TIG" evidence="1">
    <location>
        <begin position="121"/>
        <end position="204"/>
    </location>
</feature>
<proteinExistence type="predicted"/>
<dbReference type="SUPFAM" id="SSF81296">
    <property type="entry name" value="E set domains"/>
    <property type="match status" value="1"/>
</dbReference>
<comment type="caution">
    <text evidence="2">The sequence shown here is derived from an EMBL/GenBank/DDBJ whole genome shotgun (WGS) entry which is preliminary data.</text>
</comment>
<dbReference type="RefSeq" id="WP_141643585.1">
    <property type="nucleotide sequence ID" value="NZ_VIFM01000060.1"/>
</dbReference>
<reference evidence="2 3" key="1">
    <citation type="submission" date="2019-06" db="EMBL/GenBank/DDBJ databases">
        <authorList>
            <person name="Livingstone P."/>
            <person name="Whitworth D."/>
        </authorList>
    </citation>
    <scope>NUCLEOTIDE SEQUENCE [LARGE SCALE GENOMIC DNA]</scope>
    <source>
        <strain evidence="2 3">AM401</strain>
    </source>
</reference>
<dbReference type="InterPro" id="IPR014756">
    <property type="entry name" value="Ig_E-set"/>
</dbReference>
<evidence type="ECO:0000313" key="2">
    <source>
        <dbReference type="EMBL" id="TQF14733.1"/>
    </source>
</evidence>
<dbReference type="OrthoDB" id="6059271at2"/>
<dbReference type="Proteomes" id="UP000315369">
    <property type="component" value="Unassembled WGS sequence"/>
</dbReference>
<name>A0A540X0L2_9BACT</name>
<accession>A0A540X0L2</accession>
<keyword evidence="3" id="KW-1185">Reference proteome</keyword>
<sequence>MADPLNLVKPGDLISAELINAIIQLLNALATTSGGPNVVPNLFSRTLLDVKALLAQSGGNLQLALSMDASGLVVNLNDPKNNARPVIGQIPTPGTRVPDGTGIHLLIATIAGSTPTPAAKPIISGFSPLTPNIGTEVQIVGENFDAVRTNNTVTFDGTVAAPPSNASSRYSLFVVVPSVANPPAAGQQKTVTVVVSNPAGTTSSQLIILGPTGTPLPSITPFSIANAPLGGELVINGQNFGSTLTNIRVFFDDQPRDGTSGTPIGVQPLGTSTLPGRLVVTIPTSLTGINLPGDSKFISIKVRVGTAMSPTQALEIYKP</sequence>
<dbReference type="AlphaFoldDB" id="A0A540X0L2"/>
<organism evidence="2 3">
    <name type="scientific">Myxococcus llanfairpwllgwyngyllgogerychwyrndrobwllllantysiliogogogochensis</name>
    <dbReference type="NCBI Taxonomy" id="2590453"/>
    <lineage>
        <taxon>Bacteria</taxon>
        <taxon>Pseudomonadati</taxon>
        <taxon>Myxococcota</taxon>
        <taxon>Myxococcia</taxon>
        <taxon>Myxococcales</taxon>
        <taxon>Cystobacterineae</taxon>
        <taxon>Myxococcaceae</taxon>
        <taxon>Myxococcus</taxon>
    </lineage>
</organism>
<dbReference type="EMBL" id="VIFM01000060">
    <property type="protein sequence ID" value="TQF14733.1"/>
    <property type="molecule type" value="Genomic_DNA"/>
</dbReference>
<gene>
    <name evidence="2" type="ORF">FJV41_17210</name>
</gene>
<evidence type="ECO:0000259" key="1">
    <source>
        <dbReference type="Pfam" id="PF01833"/>
    </source>
</evidence>
<dbReference type="CDD" id="cd00102">
    <property type="entry name" value="IPT"/>
    <property type="match status" value="1"/>
</dbReference>
<dbReference type="Gene3D" id="2.60.40.10">
    <property type="entry name" value="Immunoglobulins"/>
    <property type="match status" value="2"/>
</dbReference>
<evidence type="ECO:0000313" key="3">
    <source>
        <dbReference type="Proteomes" id="UP000315369"/>
    </source>
</evidence>
<dbReference type="Pfam" id="PF01833">
    <property type="entry name" value="TIG"/>
    <property type="match status" value="1"/>
</dbReference>
<dbReference type="InterPro" id="IPR002909">
    <property type="entry name" value="IPT_dom"/>
</dbReference>